<reference evidence="2" key="1">
    <citation type="submission" date="2011-05" db="EMBL/GenBank/DDBJ databases">
        <title>Complete sequence of Desulfotomaculum ruminis DSM 2154.</title>
        <authorList>
            <person name="Lucas S."/>
            <person name="Copeland A."/>
            <person name="Lapidus A."/>
            <person name="Cheng J.-F."/>
            <person name="Goodwin L."/>
            <person name="Pitluck S."/>
            <person name="Lu M."/>
            <person name="Detter J.C."/>
            <person name="Han C."/>
            <person name="Tapia R."/>
            <person name="Land M."/>
            <person name="Hauser L."/>
            <person name="Kyrpides N."/>
            <person name="Ivanova N."/>
            <person name="Mikhailova N."/>
            <person name="Pagani I."/>
            <person name="Stams A.J.M."/>
            <person name="Plugge C.M."/>
            <person name="Muyzer G."/>
            <person name="Kuever J."/>
            <person name="Parshina S.N."/>
            <person name="Ivanova A.E."/>
            <person name="Nazina T.N."/>
            <person name="Brambilla E."/>
            <person name="Spring S."/>
            <person name="Klenk H.-P."/>
            <person name="Woyke T."/>
        </authorList>
    </citation>
    <scope>NUCLEOTIDE SEQUENCE [LARGE SCALE GENOMIC DNA]</scope>
    <source>
        <strain evidence="2">ATCC 23193 / DSM 2154 / NCIB 8452 / DL</strain>
    </source>
</reference>
<protein>
    <submittedName>
        <fullName evidence="1">Uncharacterized protein</fullName>
    </submittedName>
</protein>
<keyword evidence="2" id="KW-1185">Reference proteome</keyword>
<evidence type="ECO:0000313" key="2">
    <source>
        <dbReference type="Proteomes" id="UP000009234"/>
    </source>
</evidence>
<dbReference type="AlphaFoldDB" id="F6DNV3"/>
<dbReference type="EMBL" id="CP002780">
    <property type="protein sequence ID" value="AEG59548.1"/>
    <property type="molecule type" value="Genomic_DNA"/>
</dbReference>
<accession>F6DNV3</accession>
<gene>
    <name evidence="1" type="ordered locus">Desru_1274</name>
</gene>
<dbReference type="HOGENOM" id="CLU_2315743_0_0_9"/>
<sequence length="99" mass="11098">MRVDVVRVFITQKNQEPASPIYVNASLDKQSAKINLWRSLNDAPKDANPHIDFELAMGEASARGASQFDQAEWSHFVWVVDSVSELGTTMIGNMLDRYA</sequence>
<evidence type="ECO:0000313" key="1">
    <source>
        <dbReference type="EMBL" id="AEG59548.1"/>
    </source>
</evidence>
<dbReference type="Proteomes" id="UP000009234">
    <property type="component" value="Chromosome"/>
</dbReference>
<reference evidence="1 2" key="2">
    <citation type="journal article" date="2012" name="Stand. Genomic Sci.">
        <title>Complete genome sequence of the sulfate-reducing firmicute Desulfotomaculum ruminis type strain (DL(T)).</title>
        <authorList>
            <person name="Spring S."/>
            <person name="Visser M."/>
            <person name="Lu M."/>
            <person name="Copeland A."/>
            <person name="Lapidus A."/>
            <person name="Lucas S."/>
            <person name="Cheng J.F."/>
            <person name="Han C."/>
            <person name="Tapia R."/>
            <person name="Goodwin L.A."/>
            <person name="Pitluck S."/>
            <person name="Ivanova N."/>
            <person name="Land M."/>
            <person name="Hauser L."/>
            <person name="Larimer F."/>
            <person name="Rohde M."/>
            <person name="Goker M."/>
            <person name="Detter J.C."/>
            <person name="Kyrpides N.C."/>
            <person name="Woyke T."/>
            <person name="Schaap P.J."/>
            <person name="Plugge C.M."/>
            <person name="Muyzer G."/>
            <person name="Kuever J."/>
            <person name="Pereira I.A."/>
            <person name="Parshina S.N."/>
            <person name="Bernier-Latmani R."/>
            <person name="Stams A.J."/>
            <person name="Klenk H.P."/>
        </authorList>
    </citation>
    <scope>NUCLEOTIDE SEQUENCE [LARGE SCALE GENOMIC DNA]</scope>
    <source>
        <strain evidence="2">ATCC 23193 / DSM 2154 / NCIB 8452 / DL</strain>
    </source>
</reference>
<proteinExistence type="predicted"/>
<name>F6DNV3_DESRL</name>
<organism evidence="1 2">
    <name type="scientific">Desulforamulus ruminis (strain ATCC 23193 / DSM 2154 / NCIMB 8452 / DL)</name>
    <name type="common">Desulfotomaculum ruminis</name>
    <dbReference type="NCBI Taxonomy" id="696281"/>
    <lineage>
        <taxon>Bacteria</taxon>
        <taxon>Bacillati</taxon>
        <taxon>Bacillota</taxon>
        <taxon>Clostridia</taxon>
        <taxon>Eubacteriales</taxon>
        <taxon>Peptococcaceae</taxon>
        <taxon>Desulforamulus</taxon>
    </lineage>
</organism>
<dbReference type="KEGG" id="dru:Desru_1274"/>
<dbReference type="RefSeq" id="WP_013841319.1">
    <property type="nucleotide sequence ID" value="NC_015589.1"/>
</dbReference>